<dbReference type="InterPro" id="IPR052604">
    <property type="entry name" value="Mito_Tim_assembly_helper"/>
</dbReference>
<dbReference type="GO" id="GO:0045041">
    <property type="term" value="P:protein import into mitochondrial intermembrane space"/>
    <property type="evidence" value="ECO:0007669"/>
    <property type="project" value="TreeGrafter"/>
</dbReference>
<gene>
    <name evidence="6" type="ORF">BofuT4_P004490.1</name>
</gene>
<name>G2Y3Q0_BOTF4</name>
<keyword evidence="1" id="KW-0479">Metal-binding</keyword>
<keyword evidence="2 4" id="KW-0863">Zinc-finger</keyword>
<evidence type="ECO:0000256" key="1">
    <source>
        <dbReference type="ARBA" id="ARBA00022723"/>
    </source>
</evidence>
<dbReference type="PROSITE" id="PS51266">
    <property type="entry name" value="ZF_CHY"/>
    <property type="match status" value="1"/>
</dbReference>
<evidence type="ECO:0000313" key="7">
    <source>
        <dbReference type="Proteomes" id="UP000008177"/>
    </source>
</evidence>
<dbReference type="PANTHER" id="PTHR28082:SF2">
    <property type="entry name" value="CHY-TYPE DOMAIN-CONTAINING PROTEIN"/>
    <property type="match status" value="1"/>
</dbReference>
<dbReference type="OrthoDB" id="411372at2759"/>
<dbReference type="EMBL" id="FQ790286">
    <property type="protein sequence ID" value="CCD47290.1"/>
    <property type="molecule type" value="Genomic_DNA"/>
</dbReference>
<dbReference type="SUPFAM" id="SSF161219">
    <property type="entry name" value="CHY zinc finger-like"/>
    <property type="match status" value="1"/>
</dbReference>
<reference evidence="7" key="1">
    <citation type="journal article" date="2011" name="PLoS Genet.">
        <title>Genomic analysis of the necrotrophic fungal pathogens Sclerotinia sclerotiorum and Botrytis cinerea.</title>
        <authorList>
            <person name="Amselem J."/>
            <person name="Cuomo C.A."/>
            <person name="van Kan J.A."/>
            <person name="Viaud M."/>
            <person name="Benito E.P."/>
            <person name="Couloux A."/>
            <person name="Coutinho P.M."/>
            <person name="de Vries R.P."/>
            <person name="Dyer P.S."/>
            <person name="Fillinger S."/>
            <person name="Fournier E."/>
            <person name="Gout L."/>
            <person name="Hahn M."/>
            <person name="Kohn L."/>
            <person name="Lapalu N."/>
            <person name="Plummer K.M."/>
            <person name="Pradier J.M."/>
            <person name="Quevillon E."/>
            <person name="Sharon A."/>
            <person name="Simon A."/>
            <person name="ten Have A."/>
            <person name="Tudzynski B."/>
            <person name="Tudzynski P."/>
            <person name="Wincker P."/>
            <person name="Andrew M."/>
            <person name="Anthouard V."/>
            <person name="Beever R.E."/>
            <person name="Beffa R."/>
            <person name="Benoit I."/>
            <person name="Bouzid O."/>
            <person name="Brault B."/>
            <person name="Chen Z."/>
            <person name="Choquer M."/>
            <person name="Collemare J."/>
            <person name="Cotton P."/>
            <person name="Danchin E.G."/>
            <person name="Da Silva C."/>
            <person name="Gautier A."/>
            <person name="Giraud C."/>
            <person name="Giraud T."/>
            <person name="Gonzalez C."/>
            <person name="Grossetete S."/>
            <person name="Guldener U."/>
            <person name="Henrissat B."/>
            <person name="Howlett B.J."/>
            <person name="Kodira C."/>
            <person name="Kretschmer M."/>
            <person name="Lappartient A."/>
            <person name="Leroch M."/>
            <person name="Levis C."/>
            <person name="Mauceli E."/>
            <person name="Neuveglise C."/>
            <person name="Oeser B."/>
            <person name="Pearson M."/>
            <person name="Poulain J."/>
            <person name="Poussereau N."/>
            <person name="Quesneville H."/>
            <person name="Rascle C."/>
            <person name="Schumacher J."/>
            <person name="Segurens B."/>
            <person name="Sexton A."/>
            <person name="Silva E."/>
            <person name="Sirven C."/>
            <person name="Soanes D.M."/>
            <person name="Talbot N.J."/>
            <person name="Templeton M."/>
            <person name="Yandava C."/>
            <person name="Yarden O."/>
            <person name="Zeng Q."/>
            <person name="Rollins J.A."/>
            <person name="Lebrun M.H."/>
            <person name="Dickman M."/>
        </authorList>
    </citation>
    <scope>NUCLEOTIDE SEQUENCE [LARGE SCALE GENOMIC DNA]</scope>
    <source>
        <strain evidence="7">T4</strain>
    </source>
</reference>
<accession>G2Y3Q0</accession>
<dbReference type="InterPro" id="IPR008913">
    <property type="entry name" value="Znf_CHY"/>
</dbReference>
<dbReference type="GO" id="GO:0005758">
    <property type="term" value="C:mitochondrial intermembrane space"/>
    <property type="evidence" value="ECO:0007669"/>
    <property type="project" value="TreeGrafter"/>
</dbReference>
<keyword evidence="3" id="KW-0862">Zinc</keyword>
<dbReference type="InParanoid" id="G2Y3Q0"/>
<evidence type="ECO:0000256" key="4">
    <source>
        <dbReference type="PROSITE-ProRule" id="PRU00601"/>
    </source>
</evidence>
<feature type="domain" description="CHY-type" evidence="5">
    <location>
        <begin position="1"/>
        <end position="70"/>
    </location>
</feature>
<dbReference type="Proteomes" id="UP000008177">
    <property type="component" value="Unplaced contigs"/>
</dbReference>
<dbReference type="PANTHER" id="PTHR28082">
    <property type="entry name" value="ZINC FINGER PROTEIN"/>
    <property type="match status" value="1"/>
</dbReference>
<sequence>MCKHILNAQVSIRSPCCRKWFDCAECHQETESHPLKKTTEMVIHCPYTPLSSTPHTNHSVKTFACKKCKKAFRKDFADETDDGDEYCPHCDNHYVIDAIEPKPMLKFEGEDVRKDSRMIKDDRLQGKEQRTIFDVEEAPNKLG</sequence>
<evidence type="ECO:0000259" key="5">
    <source>
        <dbReference type="PROSITE" id="PS51266"/>
    </source>
</evidence>
<protein>
    <submittedName>
        <fullName evidence="6">Similar to zinc finger protein</fullName>
    </submittedName>
</protein>
<evidence type="ECO:0000256" key="3">
    <source>
        <dbReference type="ARBA" id="ARBA00022833"/>
    </source>
</evidence>
<evidence type="ECO:0000313" key="6">
    <source>
        <dbReference type="EMBL" id="CCD47290.1"/>
    </source>
</evidence>
<dbReference type="GO" id="GO:0008270">
    <property type="term" value="F:zinc ion binding"/>
    <property type="evidence" value="ECO:0007669"/>
    <property type="project" value="UniProtKB-KW"/>
</dbReference>
<dbReference type="AlphaFoldDB" id="G2Y3Q0"/>
<dbReference type="STRING" id="999810.G2Y3Q0"/>
<organism evidence="6 7">
    <name type="scientific">Botryotinia fuckeliana (strain T4)</name>
    <name type="common">Noble rot fungus</name>
    <name type="synonym">Botrytis cinerea</name>
    <dbReference type="NCBI Taxonomy" id="999810"/>
    <lineage>
        <taxon>Eukaryota</taxon>
        <taxon>Fungi</taxon>
        <taxon>Dikarya</taxon>
        <taxon>Ascomycota</taxon>
        <taxon>Pezizomycotina</taxon>
        <taxon>Leotiomycetes</taxon>
        <taxon>Helotiales</taxon>
        <taxon>Sclerotiniaceae</taxon>
        <taxon>Botrytis</taxon>
    </lineage>
</organism>
<dbReference type="HOGENOM" id="CLU_140539_0_0_1"/>
<dbReference type="InterPro" id="IPR037274">
    <property type="entry name" value="Znf_CHY_sf"/>
</dbReference>
<dbReference type="Pfam" id="PF05495">
    <property type="entry name" value="zf-CHY"/>
    <property type="match status" value="1"/>
</dbReference>
<evidence type="ECO:0000256" key="2">
    <source>
        <dbReference type="ARBA" id="ARBA00022771"/>
    </source>
</evidence>
<proteinExistence type="predicted"/>